<protein>
    <submittedName>
        <fullName evidence="1">Uncharacterized protein</fullName>
    </submittedName>
</protein>
<dbReference type="Proteomes" id="UP000001025">
    <property type="component" value="Chromosome"/>
</dbReference>
<organism evidence="1 2">
    <name type="scientific">Rhodopirellula baltica (strain DSM 10527 / NCIMB 13988 / SH1)</name>
    <dbReference type="NCBI Taxonomy" id="243090"/>
    <lineage>
        <taxon>Bacteria</taxon>
        <taxon>Pseudomonadati</taxon>
        <taxon>Planctomycetota</taxon>
        <taxon>Planctomycetia</taxon>
        <taxon>Pirellulales</taxon>
        <taxon>Pirellulaceae</taxon>
        <taxon>Rhodopirellula</taxon>
    </lineage>
</organism>
<dbReference type="KEGG" id="rba:RB7649"/>
<evidence type="ECO:0000313" key="1">
    <source>
        <dbReference type="EMBL" id="CAD75491.1"/>
    </source>
</evidence>
<gene>
    <name evidence="1" type="ordered locus">RB7649</name>
</gene>
<proteinExistence type="predicted"/>
<dbReference type="HOGENOM" id="CLU_2344724_0_0_0"/>
<dbReference type="STRING" id="243090.RB7649"/>
<keyword evidence="2" id="KW-1185">Reference proteome</keyword>
<dbReference type="EMBL" id="BX294146">
    <property type="protein sequence ID" value="CAD75491.1"/>
    <property type="molecule type" value="Genomic_DNA"/>
</dbReference>
<dbReference type="AlphaFoldDB" id="Q7UNC8"/>
<accession>Q7UNC8</accession>
<name>Q7UNC8_RHOBA</name>
<reference evidence="1 2" key="1">
    <citation type="journal article" date="2003" name="Proc. Natl. Acad. Sci. U.S.A.">
        <title>Complete genome sequence of the marine planctomycete Pirellula sp. strain 1.</title>
        <authorList>
            <person name="Gloeckner F.O."/>
            <person name="Kube M."/>
            <person name="Bauer M."/>
            <person name="Teeling H."/>
            <person name="Lombardot T."/>
            <person name="Ludwig W."/>
            <person name="Gade D."/>
            <person name="Beck A."/>
            <person name="Borzym K."/>
            <person name="Heitmann K."/>
            <person name="Rabus R."/>
            <person name="Schlesner H."/>
            <person name="Amann R."/>
            <person name="Reinhardt R."/>
        </authorList>
    </citation>
    <scope>NUCLEOTIDE SEQUENCE [LARGE SCALE GENOMIC DNA]</scope>
    <source>
        <strain evidence="2">DSM 10527 / NCIMB 13988 / SH1</strain>
    </source>
</reference>
<dbReference type="PATRIC" id="fig|243090.15.peg.3698"/>
<evidence type="ECO:0000313" key="2">
    <source>
        <dbReference type="Proteomes" id="UP000001025"/>
    </source>
</evidence>
<dbReference type="InParanoid" id="Q7UNC8"/>
<sequence length="97" mass="11061">MIWHRQERFGGRDLRVPVICAGLFRVVPGWSVRGGDRVGAIVRERRERVAVAKGGEKKKTKPVLHHARLASLCYQFKLLPDANSPCRRPEFKFINAP</sequence>
<dbReference type="EnsemblBacteria" id="CAD75491">
    <property type="protein sequence ID" value="CAD75491"/>
    <property type="gene ID" value="RB7649"/>
</dbReference>